<reference evidence="8" key="1">
    <citation type="submission" date="2022-11" db="EMBL/GenBank/DDBJ databases">
        <authorList>
            <person name="Hyden B.L."/>
            <person name="Feng K."/>
            <person name="Yates T."/>
            <person name="Jawdy S."/>
            <person name="Smart L.B."/>
            <person name="Muchero W."/>
        </authorList>
    </citation>
    <scope>NUCLEOTIDE SEQUENCE</scope>
    <source>
        <tissue evidence="8">Shoot tip</tissue>
    </source>
</reference>
<keyword evidence="3" id="KW-0064">Aspartyl protease</keyword>
<comment type="caution">
    <text evidence="8">The sequence shown here is derived from an EMBL/GenBank/DDBJ whole genome shotgun (WGS) entry which is preliminary data.</text>
</comment>
<dbReference type="InterPro" id="IPR032799">
    <property type="entry name" value="TAXi_C"/>
</dbReference>
<feature type="domain" description="Xylanase inhibitor N-terminal" evidence="7">
    <location>
        <begin position="255"/>
        <end position="333"/>
    </location>
</feature>
<dbReference type="GO" id="GO:0006508">
    <property type="term" value="P:proteolysis"/>
    <property type="evidence" value="ECO:0007669"/>
    <property type="project" value="UniProtKB-KW"/>
</dbReference>
<keyword evidence="4" id="KW-0378">Hydrolase</keyword>
<keyword evidence="5" id="KW-0325">Glycoprotein</keyword>
<dbReference type="PANTHER" id="PTHR47967:SF14">
    <property type="entry name" value="EUKARYOTIC ASPARTYL PROTEASE FAMILY PROTEIN"/>
    <property type="match status" value="1"/>
</dbReference>
<dbReference type="GO" id="GO:0005576">
    <property type="term" value="C:extracellular region"/>
    <property type="evidence" value="ECO:0007669"/>
    <property type="project" value="TreeGrafter"/>
</dbReference>
<protein>
    <submittedName>
        <fullName evidence="8">EUKARYOTIC ASPARTYL PROTEASE FAMILY PROTEIN</fullName>
    </submittedName>
</protein>
<evidence type="ECO:0000259" key="6">
    <source>
        <dbReference type="Pfam" id="PF14541"/>
    </source>
</evidence>
<name>A0A9Q0T2V7_SALPP</name>
<sequence length="531" mass="59959">MELNRIASCDYPTASCFLNAIQSHYNTNNVVIAKGDTIFKISSISLSKFSGNLVKFGTDVLLKELANRVILLINKLYTEQGLSVIGRPHLSVMLYKLVKVLDNRRQTVQCLHKLSDFTAMDSTTVSVLVSSLLLIFSTHFALTIAKNIEFSRIQPKRMVTKLIHRDSIFSPYYSSNDTIADRTERTMKTSLARLAYLYGKTERDFDTHDFWLNLHPSASEPLFLTPPFLPRMRACHAKTPYVATPPVRNVTRRVNVCIAKRMYKVYHQRESLPQSKLIFGSPDDGTNAVNNVLFGCSHRNGNYADRRFTGVFGLGSGITSVVNQMGSKFSYCIGNIADPDYNYNQLVLSDGVNMEGYSTPLDVVDGHYQVILEGISVGETRLVIDPGAFKRTGKKRRVIIDSGTAPTWLAENEYRALEMEVRNLLDRFLTPFMRGSFLCYKGKVSRDLVGFPAVTFHFAEGADLVVDTESMFYQATPNIFCMAVRQASVHGKDLKDFSVIGLMAQQYYNVAYDLNKHKLFFQRIDCELLDE</sequence>
<dbReference type="FunFam" id="2.40.70.10:FF:000033">
    <property type="entry name" value="Aspartyl protease family protein"/>
    <property type="match status" value="1"/>
</dbReference>
<dbReference type="AlphaFoldDB" id="A0A9Q0T2V7"/>
<feature type="domain" description="Xylanase inhibitor C-terminal" evidence="6">
    <location>
        <begin position="367"/>
        <end position="522"/>
    </location>
</feature>
<evidence type="ECO:0000256" key="3">
    <source>
        <dbReference type="ARBA" id="ARBA00022750"/>
    </source>
</evidence>
<gene>
    <name evidence="8" type="ORF">OIU79_012063</name>
</gene>
<evidence type="ECO:0000256" key="5">
    <source>
        <dbReference type="ARBA" id="ARBA00023180"/>
    </source>
</evidence>
<evidence type="ECO:0000256" key="2">
    <source>
        <dbReference type="ARBA" id="ARBA00022670"/>
    </source>
</evidence>
<dbReference type="EMBL" id="JAPFFK010000017">
    <property type="protein sequence ID" value="KAJ6698688.1"/>
    <property type="molecule type" value="Genomic_DNA"/>
</dbReference>
<dbReference type="InterPro" id="IPR034161">
    <property type="entry name" value="Pepsin-like_plant"/>
</dbReference>
<dbReference type="OrthoDB" id="2747330at2759"/>
<proteinExistence type="inferred from homology"/>
<evidence type="ECO:0000256" key="1">
    <source>
        <dbReference type="ARBA" id="ARBA00007447"/>
    </source>
</evidence>
<evidence type="ECO:0000313" key="8">
    <source>
        <dbReference type="EMBL" id="KAJ6698688.1"/>
    </source>
</evidence>
<dbReference type="Proteomes" id="UP001151532">
    <property type="component" value="Chromosome 6"/>
</dbReference>
<dbReference type="Pfam" id="PF14543">
    <property type="entry name" value="TAXi_N"/>
    <property type="match status" value="1"/>
</dbReference>
<keyword evidence="2 8" id="KW-0645">Protease</keyword>
<comment type="similarity">
    <text evidence="1">Belongs to the peptidase A1 family.</text>
</comment>
<dbReference type="InterPro" id="IPR021109">
    <property type="entry name" value="Peptidase_aspartic_dom_sf"/>
</dbReference>
<reference evidence="8" key="2">
    <citation type="journal article" date="2023" name="Int. J. Mol. Sci.">
        <title>De Novo Assembly and Annotation of 11 Diverse Shrub Willow (Salix) Genomes Reveals Novel Gene Organization in Sex-Linked Regions.</title>
        <authorList>
            <person name="Hyden B."/>
            <person name="Feng K."/>
            <person name="Yates T.B."/>
            <person name="Jawdy S."/>
            <person name="Cereghino C."/>
            <person name="Smart L.B."/>
            <person name="Muchero W."/>
        </authorList>
    </citation>
    <scope>NUCLEOTIDE SEQUENCE</scope>
    <source>
        <tissue evidence="8">Shoot tip</tissue>
    </source>
</reference>
<evidence type="ECO:0000313" key="9">
    <source>
        <dbReference type="Proteomes" id="UP001151532"/>
    </source>
</evidence>
<organism evidence="8 9">
    <name type="scientific">Salix purpurea</name>
    <name type="common">Purple osier willow</name>
    <dbReference type="NCBI Taxonomy" id="77065"/>
    <lineage>
        <taxon>Eukaryota</taxon>
        <taxon>Viridiplantae</taxon>
        <taxon>Streptophyta</taxon>
        <taxon>Embryophyta</taxon>
        <taxon>Tracheophyta</taxon>
        <taxon>Spermatophyta</taxon>
        <taxon>Magnoliopsida</taxon>
        <taxon>eudicotyledons</taxon>
        <taxon>Gunneridae</taxon>
        <taxon>Pentapetalae</taxon>
        <taxon>rosids</taxon>
        <taxon>fabids</taxon>
        <taxon>Malpighiales</taxon>
        <taxon>Salicaceae</taxon>
        <taxon>Saliceae</taxon>
        <taxon>Salix</taxon>
    </lineage>
</organism>
<dbReference type="Gene3D" id="2.40.70.10">
    <property type="entry name" value="Acid Proteases"/>
    <property type="match status" value="2"/>
</dbReference>
<accession>A0A9Q0T2V7</accession>
<dbReference type="InterPro" id="IPR032861">
    <property type="entry name" value="TAXi_N"/>
</dbReference>
<dbReference type="GO" id="GO:0004190">
    <property type="term" value="F:aspartic-type endopeptidase activity"/>
    <property type="evidence" value="ECO:0007669"/>
    <property type="project" value="UniProtKB-KW"/>
</dbReference>
<dbReference type="CDD" id="cd05476">
    <property type="entry name" value="pepsin_A_like_plant"/>
    <property type="match status" value="1"/>
</dbReference>
<evidence type="ECO:0000256" key="4">
    <source>
        <dbReference type="ARBA" id="ARBA00022801"/>
    </source>
</evidence>
<dbReference type="Pfam" id="PF14541">
    <property type="entry name" value="TAXi_C"/>
    <property type="match status" value="1"/>
</dbReference>
<evidence type="ECO:0000259" key="7">
    <source>
        <dbReference type="Pfam" id="PF14543"/>
    </source>
</evidence>
<dbReference type="SUPFAM" id="SSF50630">
    <property type="entry name" value="Acid proteases"/>
    <property type="match status" value="1"/>
</dbReference>
<dbReference type="InterPro" id="IPR051708">
    <property type="entry name" value="Plant_Aspart_Prot_A1"/>
</dbReference>
<keyword evidence="9" id="KW-1185">Reference proteome</keyword>
<dbReference type="PANTHER" id="PTHR47967">
    <property type="entry name" value="OS07G0603500 PROTEIN-RELATED"/>
    <property type="match status" value="1"/>
</dbReference>